<dbReference type="AlphaFoldDB" id="A0A9D4BSX2"/>
<name>A0A9D4BSX2_DREPO</name>
<dbReference type="Pfam" id="PF23085">
    <property type="entry name" value="RRM_PARP14_3"/>
    <property type="match status" value="1"/>
</dbReference>
<gene>
    <name evidence="1" type="ORF">DPMN_066561</name>
</gene>
<protein>
    <submittedName>
        <fullName evidence="1">Uncharacterized protein</fullName>
    </submittedName>
</protein>
<accession>A0A9D4BSX2</accession>
<evidence type="ECO:0000313" key="2">
    <source>
        <dbReference type="Proteomes" id="UP000828390"/>
    </source>
</evidence>
<proteinExistence type="predicted"/>
<evidence type="ECO:0000313" key="1">
    <source>
        <dbReference type="EMBL" id="KAH3707164.1"/>
    </source>
</evidence>
<sequence length="297" mass="33607">MIRVRGPAEIMKAENEDRFEAYFANKKKSGGGDIAGIEFRSTDDIAERRGHRLIGKDIEVELLIPSRSTKTTLSEKSNIIKEGRLTEYRNLDWRQKGVKQRNKNKAGGGDIEQRYTDDEDEDIIYIQYKDESVAQAVARREHTIEGHTLEVTLNTGLVSPPSYQNKLLIKGLNPKTTLDVLALYIESKTKLCLLKDQLTYHIDNKDTILVTVNGEIDIQKLQDACKKAPLDGSSLNIRQVPVSNTVLVSNISEIVTEDMITLYFENLQRSNGGPVEKVAMFVNQNYCLVHFVDYNSK</sequence>
<dbReference type="InterPro" id="IPR035979">
    <property type="entry name" value="RBD_domain_sf"/>
</dbReference>
<dbReference type="EMBL" id="JAIWYP010000014">
    <property type="protein sequence ID" value="KAH3707164.1"/>
    <property type="molecule type" value="Genomic_DNA"/>
</dbReference>
<organism evidence="1 2">
    <name type="scientific">Dreissena polymorpha</name>
    <name type="common">Zebra mussel</name>
    <name type="synonym">Mytilus polymorpha</name>
    <dbReference type="NCBI Taxonomy" id="45954"/>
    <lineage>
        <taxon>Eukaryota</taxon>
        <taxon>Metazoa</taxon>
        <taxon>Spiralia</taxon>
        <taxon>Lophotrochozoa</taxon>
        <taxon>Mollusca</taxon>
        <taxon>Bivalvia</taxon>
        <taxon>Autobranchia</taxon>
        <taxon>Heteroconchia</taxon>
        <taxon>Euheterodonta</taxon>
        <taxon>Imparidentia</taxon>
        <taxon>Neoheterodontei</taxon>
        <taxon>Myida</taxon>
        <taxon>Dreissenoidea</taxon>
        <taxon>Dreissenidae</taxon>
        <taxon>Dreissena</taxon>
    </lineage>
</organism>
<dbReference type="InterPro" id="IPR012677">
    <property type="entry name" value="Nucleotide-bd_a/b_plait_sf"/>
</dbReference>
<keyword evidence="2" id="KW-1185">Reference proteome</keyword>
<comment type="caution">
    <text evidence="1">The sequence shown here is derived from an EMBL/GenBank/DDBJ whole genome shotgun (WGS) entry which is preliminary data.</text>
</comment>
<reference evidence="1" key="1">
    <citation type="journal article" date="2019" name="bioRxiv">
        <title>The Genome of the Zebra Mussel, Dreissena polymorpha: A Resource for Invasive Species Research.</title>
        <authorList>
            <person name="McCartney M.A."/>
            <person name="Auch B."/>
            <person name="Kono T."/>
            <person name="Mallez S."/>
            <person name="Zhang Y."/>
            <person name="Obille A."/>
            <person name="Becker A."/>
            <person name="Abrahante J.E."/>
            <person name="Garbe J."/>
            <person name="Badalamenti J.P."/>
            <person name="Herman A."/>
            <person name="Mangelson H."/>
            <person name="Liachko I."/>
            <person name="Sullivan S."/>
            <person name="Sone E.D."/>
            <person name="Koren S."/>
            <person name="Silverstein K.A.T."/>
            <person name="Beckman K.B."/>
            <person name="Gohl D.M."/>
        </authorList>
    </citation>
    <scope>NUCLEOTIDE SEQUENCE</scope>
    <source>
        <strain evidence="1">Duluth1</strain>
        <tissue evidence="1">Whole animal</tissue>
    </source>
</reference>
<dbReference type="Gene3D" id="3.30.70.330">
    <property type="match status" value="2"/>
</dbReference>
<dbReference type="SUPFAM" id="SSF54928">
    <property type="entry name" value="RNA-binding domain, RBD"/>
    <property type="match status" value="1"/>
</dbReference>
<reference evidence="1" key="2">
    <citation type="submission" date="2020-11" db="EMBL/GenBank/DDBJ databases">
        <authorList>
            <person name="McCartney M.A."/>
            <person name="Auch B."/>
            <person name="Kono T."/>
            <person name="Mallez S."/>
            <person name="Becker A."/>
            <person name="Gohl D.M."/>
            <person name="Silverstein K.A.T."/>
            <person name="Koren S."/>
            <person name="Bechman K.B."/>
            <person name="Herman A."/>
            <person name="Abrahante J.E."/>
            <person name="Garbe J."/>
        </authorList>
    </citation>
    <scope>NUCLEOTIDE SEQUENCE</scope>
    <source>
        <strain evidence="1">Duluth1</strain>
        <tissue evidence="1">Whole animal</tissue>
    </source>
</reference>
<dbReference type="Proteomes" id="UP000828390">
    <property type="component" value="Unassembled WGS sequence"/>
</dbReference>
<dbReference type="GO" id="GO:0003676">
    <property type="term" value="F:nucleic acid binding"/>
    <property type="evidence" value="ECO:0007669"/>
    <property type="project" value="InterPro"/>
</dbReference>